<keyword evidence="3" id="KW-0238">DNA-binding</keyword>
<dbReference type="RefSeq" id="WP_047319557.1">
    <property type="nucleotide sequence ID" value="NZ_LDPO01000009.1"/>
</dbReference>
<keyword evidence="2" id="KW-0805">Transcription regulation</keyword>
<dbReference type="Gene3D" id="1.10.10.10">
    <property type="entry name" value="Winged helix-like DNA-binding domain superfamily/Winged helix DNA-binding domain"/>
    <property type="match status" value="1"/>
</dbReference>
<evidence type="ECO:0000256" key="1">
    <source>
        <dbReference type="ARBA" id="ARBA00009437"/>
    </source>
</evidence>
<evidence type="ECO:0000313" key="7">
    <source>
        <dbReference type="EMBL" id="KLO28571.1"/>
    </source>
</evidence>
<keyword evidence="5" id="KW-0804">Transcription</keyword>
<dbReference type="PANTHER" id="PTHR30346">
    <property type="entry name" value="TRANSCRIPTIONAL DUAL REGULATOR HCAR-RELATED"/>
    <property type="match status" value="1"/>
</dbReference>
<dbReference type="SUPFAM" id="SSF46785">
    <property type="entry name" value="Winged helix' DNA-binding domain"/>
    <property type="match status" value="1"/>
</dbReference>
<feature type="domain" description="HTH lysR-type" evidence="6">
    <location>
        <begin position="3"/>
        <end position="60"/>
    </location>
</feature>
<dbReference type="PANTHER" id="PTHR30346:SF0">
    <property type="entry name" value="HCA OPERON TRANSCRIPTIONAL ACTIVATOR HCAR"/>
    <property type="match status" value="1"/>
</dbReference>
<dbReference type="PRINTS" id="PR00039">
    <property type="entry name" value="HTHLYSR"/>
</dbReference>
<dbReference type="Pfam" id="PF00126">
    <property type="entry name" value="HTH_1"/>
    <property type="match status" value="1"/>
</dbReference>
<evidence type="ECO:0000256" key="3">
    <source>
        <dbReference type="ARBA" id="ARBA00023125"/>
    </source>
</evidence>
<sequence length="312" mass="33347">MDINTRKLRHFVVAAEELHFSRAAARVYLAQQALSRQIKDLEDELGAKLFDRTTRNVTLTPAGEVFLEGARAVLAALDSAAAAAEQAARGVVGTLRLGYVPGAALELTAPIIAEFRERHPDVTIEMREFQVSDPSAGLASRAADVTFLRLPQSTPNITTEILAVDPVVAMVSASHRLAGRTSVSVRDLLDDPITQSSSVDEAHHAFWSLAAARTDATKVDVVRADSITEEAQVVAAGAAIAVTSAAAAHFMPATGVRFVPIEDWPGSAIAVGWTDDEPSPLVSRFVEVACLVRDREPDIVHGIEHRLLAPSP</sequence>
<dbReference type="InterPro" id="IPR036390">
    <property type="entry name" value="WH_DNA-bd_sf"/>
</dbReference>
<evidence type="ECO:0000256" key="2">
    <source>
        <dbReference type="ARBA" id="ARBA00023015"/>
    </source>
</evidence>
<keyword evidence="8" id="KW-1185">Reference proteome</keyword>
<dbReference type="InterPro" id="IPR000847">
    <property type="entry name" value="LysR_HTH_N"/>
</dbReference>
<dbReference type="Gene3D" id="3.40.190.10">
    <property type="entry name" value="Periplasmic binding protein-like II"/>
    <property type="match status" value="2"/>
</dbReference>
<dbReference type="PROSITE" id="PS50931">
    <property type="entry name" value="HTH_LYSR"/>
    <property type="match status" value="1"/>
</dbReference>
<dbReference type="Proteomes" id="UP000036464">
    <property type="component" value="Unassembled WGS sequence"/>
</dbReference>
<dbReference type="InterPro" id="IPR036388">
    <property type="entry name" value="WH-like_DNA-bd_sf"/>
</dbReference>
<reference evidence="7 8" key="1">
    <citation type="submission" date="2015-05" db="EMBL/GenBank/DDBJ databases">
        <title>Genome sequence of Mycobacterium heraklionense Davo strain.</title>
        <authorList>
            <person name="Greninger A.L."/>
            <person name="Cunningham G."/>
            <person name="Miller S."/>
        </authorList>
    </citation>
    <scope>NUCLEOTIDE SEQUENCE [LARGE SCALE GENOMIC DNA]</scope>
    <source>
        <strain evidence="7 8">Davo</strain>
    </source>
</reference>
<evidence type="ECO:0000259" key="6">
    <source>
        <dbReference type="PROSITE" id="PS50931"/>
    </source>
</evidence>
<organism evidence="7 8">
    <name type="scientific">Mycolicibacter heraklionensis</name>
    <dbReference type="NCBI Taxonomy" id="512402"/>
    <lineage>
        <taxon>Bacteria</taxon>
        <taxon>Bacillati</taxon>
        <taxon>Actinomycetota</taxon>
        <taxon>Actinomycetes</taxon>
        <taxon>Mycobacteriales</taxon>
        <taxon>Mycobacteriaceae</taxon>
        <taxon>Mycolicibacter</taxon>
    </lineage>
</organism>
<evidence type="ECO:0000256" key="5">
    <source>
        <dbReference type="ARBA" id="ARBA00023163"/>
    </source>
</evidence>
<dbReference type="EMBL" id="LDPO01000009">
    <property type="protein sequence ID" value="KLO28571.1"/>
    <property type="molecule type" value="Genomic_DNA"/>
</dbReference>
<evidence type="ECO:0000256" key="4">
    <source>
        <dbReference type="ARBA" id="ARBA00023159"/>
    </source>
</evidence>
<protein>
    <recommendedName>
        <fullName evidence="6">HTH lysR-type domain-containing protein</fullName>
    </recommendedName>
</protein>
<dbReference type="Pfam" id="PF03466">
    <property type="entry name" value="LysR_substrate"/>
    <property type="match status" value="1"/>
</dbReference>
<dbReference type="InterPro" id="IPR005119">
    <property type="entry name" value="LysR_subst-bd"/>
</dbReference>
<keyword evidence="4" id="KW-0010">Activator</keyword>
<accession>A0ABR5FEX5</accession>
<name>A0ABR5FEX5_9MYCO</name>
<dbReference type="SUPFAM" id="SSF53850">
    <property type="entry name" value="Periplasmic binding protein-like II"/>
    <property type="match status" value="1"/>
</dbReference>
<gene>
    <name evidence="7" type="ORF">ABW16_12900</name>
</gene>
<comment type="similarity">
    <text evidence="1">Belongs to the LysR transcriptional regulatory family.</text>
</comment>
<comment type="caution">
    <text evidence="7">The sequence shown here is derived from an EMBL/GenBank/DDBJ whole genome shotgun (WGS) entry which is preliminary data.</text>
</comment>
<evidence type="ECO:0000313" key="8">
    <source>
        <dbReference type="Proteomes" id="UP000036464"/>
    </source>
</evidence>
<dbReference type="CDD" id="cd08414">
    <property type="entry name" value="PBP2_LTTR_aromatics_like"/>
    <property type="match status" value="1"/>
</dbReference>
<proteinExistence type="inferred from homology"/>